<dbReference type="HOGENOM" id="CLU_2360654_0_0_1"/>
<protein>
    <submittedName>
        <fullName evidence="1">Uncharacterized protein</fullName>
    </submittedName>
</protein>
<keyword evidence="2" id="KW-1185">Reference proteome</keyword>
<proteinExistence type="predicted"/>
<dbReference type="GeneID" id="24110261"/>
<dbReference type="RefSeq" id="XP_012190982.1">
    <property type="nucleotide sequence ID" value="XM_012335592.1"/>
</dbReference>
<evidence type="ECO:0000313" key="1">
    <source>
        <dbReference type="EMBL" id="GAC97395.1"/>
    </source>
</evidence>
<organism evidence="1 2">
    <name type="scientific">Pseudozyma hubeiensis (strain SY62)</name>
    <name type="common">Yeast</name>
    <dbReference type="NCBI Taxonomy" id="1305764"/>
    <lineage>
        <taxon>Eukaryota</taxon>
        <taxon>Fungi</taxon>
        <taxon>Dikarya</taxon>
        <taxon>Basidiomycota</taxon>
        <taxon>Ustilaginomycotina</taxon>
        <taxon>Ustilaginomycetes</taxon>
        <taxon>Ustilaginales</taxon>
        <taxon>Ustilaginaceae</taxon>
        <taxon>Pseudozyma</taxon>
    </lineage>
</organism>
<accession>R9PH39</accession>
<reference evidence="2" key="1">
    <citation type="journal article" date="2013" name="Genome Announc.">
        <title>Draft genome sequence of the basidiomycetous yeast-like fungus Pseudozyma hubeiensis SY62, which produces an abundant amount of the biosurfactant mannosylerythritol lipids.</title>
        <authorList>
            <person name="Konishi M."/>
            <person name="Hatada Y."/>
            <person name="Horiuchi J."/>
        </authorList>
    </citation>
    <scope>NUCLEOTIDE SEQUENCE [LARGE SCALE GENOMIC DNA]</scope>
    <source>
        <strain evidence="2">SY62</strain>
    </source>
</reference>
<name>R9PH39_PSEHS</name>
<dbReference type="EMBL" id="DF238809">
    <property type="protein sequence ID" value="GAC97395.1"/>
    <property type="molecule type" value="Genomic_DNA"/>
</dbReference>
<dbReference type="Proteomes" id="UP000014071">
    <property type="component" value="Unassembled WGS sequence"/>
</dbReference>
<sequence length="96" mass="10671">MRLTLAQQVSQEPICFKEAGWRRRVSLQKTVDCSGSATGKGTMNAARSPRSASSQARIAWLYCEKRGRVGDELLLSEALPMDAIDARGKNVRNECW</sequence>
<gene>
    <name evidence="1" type="ORF">PHSY_004980</name>
</gene>
<evidence type="ECO:0000313" key="2">
    <source>
        <dbReference type="Proteomes" id="UP000014071"/>
    </source>
</evidence>
<dbReference type="AlphaFoldDB" id="R9PH39"/>